<protein>
    <recommendedName>
        <fullName evidence="1">Dermonecrotic toxin N-terminal domain-containing protein</fullName>
    </recommendedName>
</protein>
<gene>
    <name evidence="2" type="ORF">SAMN04490197_1259</name>
</gene>
<dbReference type="EMBL" id="LT629782">
    <property type="protein sequence ID" value="SDT94710.1"/>
    <property type="molecule type" value="Genomic_DNA"/>
</dbReference>
<reference evidence="2 3" key="1">
    <citation type="submission" date="2016-10" db="EMBL/GenBank/DDBJ databases">
        <authorList>
            <person name="Varghese N."/>
            <person name="Submissions S."/>
        </authorList>
    </citation>
    <scope>NUCLEOTIDE SEQUENCE [LARGE SCALE GENOMIC DNA]</scope>
    <source>
        <strain evidence="2 3">BS2775</strain>
    </source>
</reference>
<dbReference type="OrthoDB" id="5572038at2"/>
<accession>A0A8B3XV85</accession>
<keyword evidence="3" id="KW-1185">Reference proteome</keyword>
<evidence type="ECO:0000259" key="1">
    <source>
        <dbReference type="Pfam" id="PF20178"/>
    </source>
</evidence>
<dbReference type="InterPro" id="IPR046673">
    <property type="entry name" value="ToxA_N"/>
</dbReference>
<evidence type="ECO:0000313" key="2">
    <source>
        <dbReference type="EMBL" id="SDT94710.1"/>
    </source>
</evidence>
<name>A0A8B3XV85_9PSED</name>
<evidence type="ECO:0000313" key="3">
    <source>
        <dbReference type="Proteomes" id="UP000183653"/>
    </source>
</evidence>
<dbReference type="Pfam" id="PF20178">
    <property type="entry name" value="ToxA_N"/>
    <property type="match status" value="1"/>
</dbReference>
<dbReference type="Proteomes" id="UP000183653">
    <property type="component" value="Chromosome I"/>
</dbReference>
<sequence>MRPVSLLESRFASQQAYQEDASPVNSVMANEPVRHARSKRDTPINFATLEGQKKAEELVTDDDFLLSKSFTAALTDRAVALTNAPTKAPPAKILENIPPYSTFGQVLSRFTEELKKEPLASYAPKKNINTANFKLFPSEGRLECISNGVPTTLTNADPNWREVSATLCAIARALMPTLPGPFEFTGPNRASLEVIGDFYAVPVSTGLSETLSAIDELLDSQGFPSVDEDIQPASNPDEQAYLRVRQNQKDAMDSAAVTLSTEPLALPASKRNLSAAQILESGDRDLAYACATSVYRLAREGFESPVYVTSDTTFGVAWTAYKRSLASEAFVQFATTQGIDIKTIRIDPQSGTLTATANGRHTSFTTEDPAWSAVADPILHEVKTLAAGSAEKIPYPELWVDVASVLNFYAEPAPPDTMLGALEYSSELQRGGFSALRTDPAPTDERSSAVQAKRQAAIHALSPALAPPTQTDTPEKKLVEAYTTALRQTVSDEEPAWVRVPDQTTLGACLELYRSLFDQPAVQQWMASKNLYLAELELNPATGTLLAKGEREVKVFSLNDHSGWRDVAGPIMKVAQVIAPSPDQSLQIAAGNGFIITPLGVVADFHGETRHLESAVTLERAEQLSDQAAFDPIAPSDSLRPASARTPTALEQLKRHAQEHYTALSESKADKSDFARLMLKVNRALPDVRHEAKKWAEALILKLTGKVVDADTIYLNRFSQSQSADTQTGWEHTGEEPTSSLRLPDALLDNFSEHDWVPGNLDLQAGLYTDGPGKSKAGGYGAHNEFPLPPSKVMHEAWTTDFQQHITDKLNGFWNEHADEYRDTLKGEFVYQARTQLNAYEKLTPEERARLPLEERFTRSDYERVMKAASNVPVDPQQPLPFEALQARAPVKDLVRAHALDINGLPSNDIVRFTDLDDGQYLYLKGRRDGRQTLYIPGHSPAFVSFASLESMDQWLADQARDPAKRKALASHFNLDDRQDRPASTLDTIQHALFPLTNLIPTDRPEEGVDTALQRLATGAWDNLEGTVIDRGNFPIKGDVFDSIMRATSRRMHIDADITIKSNSEVTRDIWLNDVSVAAGLLAKMAPIAEPVAALAILAGIAEGTLGEEKSSSGDTQAERRDGAAKALDGLLNALFSIDAAERPDDPFAVATEGAAARPLAGPGLQPAISGASRDAVAGPTLPVTQETFVDGASALVIDQPLSPDAYSIARSRGFDLVDGERVYRFDTDKPERLINLESTEPTGTLERFEDICPAPVSLSGRSRRGLNDMCFVKALEPVSGEASKELQSLEHVRLFPAPRKSLFNADREVIFEKRLNRVVDTELGNKLVPLPDKPFIRYRTLVEGTISKNARFGMYDASESEFLLNRSYVVKLGKISDVCNDSREVRGIVVSNPNIANGKKYLIVEADTGEFYKALITAEQTGKVNFIHCEPGDFDTALIKQYRKELTQRQGIAAVPFDADLVALPTLDQALNSLKKSGYSPAQIQDLKNSVSDMTAEQKREVVYQLQSRNAIEKPDIALKPARVRPLKKPSNFNGLTAEQQNEFFAKNANEAVKRGLKATGLGSGNIVRSPNDIARARAAGTTVEWMRNTTNPHALDRANLILKAGAGNCGEMSQLSKAIISQSDGRAYEWAAGDAHAFTVIGGPVERPPATLDFSEPAFRDAWIVDPWCDIACPASEYIDQLERVMNDWQAKGLKINTNAPTLLSPTDSGWLDSLLRQPKKAYNHAYPVV</sequence>
<proteinExistence type="predicted"/>
<organism evidence="2 3">
    <name type="scientific">Pseudomonas orientalis</name>
    <dbReference type="NCBI Taxonomy" id="76758"/>
    <lineage>
        <taxon>Bacteria</taxon>
        <taxon>Pseudomonadati</taxon>
        <taxon>Pseudomonadota</taxon>
        <taxon>Gammaproteobacteria</taxon>
        <taxon>Pseudomonadales</taxon>
        <taxon>Pseudomonadaceae</taxon>
        <taxon>Pseudomonas</taxon>
    </lineage>
</organism>
<feature type="domain" description="Dermonecrotic toxin N-terminal" evidence="1">
    <location>
        <begin position="684"/>
        <end position="975"/>
    </location>
</feature>
<dbReference type="RefSeq" id="WP_156421677.1">
    <property type="nucleotide sequence ID" value="NZ_JYLM01000009.1"/>
</dbReference>